<gene>
    <name evidence="2" type="ORF">DYB32_009417</name>
</gene>
<feature type="non-terminal residue" evidence="2">
    <location>
        <position position="133"/>
    </location>
</feature>
<evidence type="ECO:0000313" key="3">
    <source>
        <dbReference type="Proteomes" id="UP000285060"/>
    </source>
</evidence>
<feature type="domain" description="BTB" evidence="1">
    <location>
        <begin position="53"/>
        <end position="121"/>
    </location>
</feature>
<dbReference type="PROSITE" id="PS50097">
    <property type="entry name" value="BTB"/>
    <property type="match status" value="1"/>
</dbReference>
<dbReference type="Pfam" id="PF02214">
    <property type="entry name" value="BTB_2"/>
    <property type="match status" value="1"/>
</dbReference>
<dbReference type="InterPro" id="IPR003131">
    <property type="entry name" value="T1-type_BTB"/>
</dbReference>
<dbReference type="Proteomes" id="UP000285060">
    <property type="component" value="Unassembled WGS sequence"/>
</dbReference>
<reference evidence="2 3" key="1">
    <citation type="submission" date="2018-08" db="EMBL/GenBank/DDBJ databases">
        <title>Aphanomyces genome sequencing and annotation.</title>
        <authorList>
            <person name="Minardi D."/>
            <person name="Oidtmann B."/>
            <person name="Van Der Giezen M."/>
            <person name="Studholme D.J."/>
        </authorList>
    </citation>
    <scope>NUCLEOTIDE SEQUENCE [LARGE SCALE GENOMIC DNA]</scope>
    <source>
        <strain evidence="2 3">NJM0002</strain>
    </source>
</reference>
<evidence type="ECO:0000313" key="2">
    <source>
        <dbReference type="EMBL" id="RHY22715.1"/>
    </source>
</evidence>
<protein>
    <recommendedName>
        <fullName evidence="1">BTB domain-containing protein</fullName>
    </recommendedName>
</protein>
<dbReference type="InterPro" id="IPR011333">
    <property type="entry name" value="SKP1/BTB/POZ_sf"/>
</dbReference>
<dbReference type="VEuPathDB" id="FungiDB:H310_11994"/>
<dbReference type="InterPro" id="IPR045068">
    <property type="entry name" value="BACURD1-3"/>
</dbReference>
<dbReference type="CDD" id="cd18316">
    <property type="entry name" value="BTB_POZ_KCTD-like"/>
    <property type="match status" value="1"/>
</dbReference>
<keyword evidence="3" id="KW-1185">Reference proteome</keyword>
<comment type="caution">
    <text evidence="2">The sequence shown here is derived from an EMBL/GenBank/DDBJ whole genome shotgun (WGS) entry which is preliminary data.</text>
</comment>
<dbReference type="InterPro" id="IPR000210">
    <property type="entry name" value="BTB/POZ_dom"/>
</dbReference>
<dbReference type="Gene3D" id="3.30.710.10">
    <property type="entry name" value="Potassium Channel Kv1.1, Chain A"/>
    <property type="match status" value="1"/>
</dbReference>
<evidence type="ECO:0000259" key="1">
    <source>
        <dbReference type="PROSITE" id="PS50097"/>
    </source>
</evidence>
<dbReference type="EMBL" id="QUSY01002018">
    <property type="protein sequence ID" value="RHY22715.1"/>
    <property type="molecule type" value="Genomic_DNA"/>
</dbReference>
<organism evidence="2 3">
    <name type="scientific">Aphanomyces invadans</name>
    <dbReference type="NCBI Taxonomy" id="157072"/>
    <lineage>
        <taxon>Eukaryota</taxon>
        <taxon>Sar</taxon>
        <taxon>Stramenopiles</taxon>
        <taxon>Oomycota</taxon>
        <taxon>Saprolegniomycetes</taxon>
        <taxon>Saprolegniales</taxon>
        <taxon>Verrucalvaceae</taxon>
        <taxon>Aphanomyces</taxon>
    </lineage>
</organism>
<dbReference type="AlphaFoldDB" id="A0A3R6WFE5"/>
<proteinExistence type="predicted"/>
<accession>A0A3R6WFE5</accession>
<dbReference type="PANTHER" id="PTHR11145">
    <property type="entry name" value="BTB/POZ DOMAIN-CONTAINING ADAPTER FOR CUL3-MEDIATED RHOA DEGRADATION PROTEIN FAMILY MEMBER"/>
    <property type="match status" value="1"/>
</dbReference>
<name>A0A3R6WFE5_9STRA</name>
<dbReference type="SUPFAM" id="SSF54695">
    <property type="entry name" value="POZ domain"/>
    <property type="match status" value="1"/>
</dbReference>
<sequence length="133" mass="14519">MASPLGTSFSVALDAVKGHMDALQSQMQAWEAHEARLAAFQAQIQKNMALYPTVIALDVGGMVYKTSKATLLAVEGSYFHALLASEHWTPDNGGSYYLDLHGPTFARVLDYLRTGTLSVDGLNPWECRQLQSS</sequence>
<dbReference type="PANTHER" id="PTHR11145:SF8">
    <property type="entry name" value="RE57120P"/>
    <property type="match status" value="1"/>
</dbReference>
<dbReference type="GO" id="GO:0051260">
    <property type="term" value="P:protein homooligomerization"/>
    <property type="evidence" value="ECO:0007669"/>
    <property type="project" value="InterPro"/>
</dbReference>